<dbReference type="RefSeq" id="WP_013596869.1">
    <property type="nucleotide sequence ID" value="NC_015138.1"/>
</dbReference>
<keyword evidence="2" id="KW-0732">Signal</keyword>
<feature type="compositionally biased region" description="Pro residues" evidence="1">
    <location>
        <begin position="162"/>
        <end position="172"/>
    </location>
</feature>
<dbReference type="AlphaFoldDB" id="F0QA36"/>
<reference evidence="4" key="1">
    <citation type="submission" date="2011-02" db="EMBL/GenBank/DDBJ databases">
        <title>Complete sequence of Acidovorax avenae subsp. avenae ATCC 19860.</title>
        <authorList>
            <consortium name="US DOE Joint Genome Institute"/>
            <person name="Lucas S."/>
            <person name="Copeland A."/>
            <person name="Lapidus A."/>
            <person name="Cheng J.-F."/>
            <person name="Goodwin L."/>
            <person name="Pitluck S."/>
            <person name="Chertkov O."/>
            <person name="Held B."/>
            <person name="Detter J.C."/>
            <person name="Han C."/>
            <person name="Tapia R."/>
            <person name="Land M."/>
            <person name="Hauser L."/>
            <person name="Kyrpides N."/>
            <person name="Ivanova N."/>
            <person name="Ovchinnikova G."/>
            <person name="Pagani I."/>
            <person name="Gordon S."/>
            <person name="Woyke T."/>
        </authorList>
    </citation>
    <scope>NUCLEOTIDE SEQUENCE</scope>
    <source>
        <strain evidence="4">ATCC 19860</strain>
    </source>
</reference>
<dbReference type="Gene3D" id="1.20.1270.390">
    <property type="match status" value="1"/>
</dbReference>
<dbReference type="OrthoDB" id="8821433at2"/>
<accession>F0QA36</accession>
<feature type="region of interest" description="Disordered" evidence="1">
    <location>
        <begin position="114"/>
        <end position="172"/>
    </location>
</feature>
<dbReference type="InterPro" id="IPR025511">
    <property type="entry name" value="DUF4398"/>
</dbReference>
<feature type="chain" id="PRO_5003257164" description="DUF4398 domain-containing protein" evidence="2">
    <location>
        <begin position="21"/>
        <end position="172"/>
    </location>
</feature>
<name>F0QA36_PARA1</name>
<dbReference type="HOGENOM" id="CLU_132461_1_0_4"/>
<keyword evidence="5" id="KW-1185">Reference proteome</keyword>
<sequence>MQTATFIRTATAVVALGALAACSSTPPPTDQMAVTRTTVNRVAGEPQVAANAPVELQRARDKLVAAEKAMTDKQYDMARRYAAEAEADARVAETKAEAANNAATLQQVRTSIQSLQSEITRRDPAPAVAPGAAAVPAPMPAPMAAPAIAPRPAANPTAVPGMPVPPTPAPAR</sequence>
<feature type="compositionally biased region" description="Low complexity" evidence="1">
    <location>
        <begin position="144"/>
        <end position="161"/>
    </location>
</feature>
<evidence type="ECO:0000259" key="3">
    <source>
        <dbReference type="Pfam" id="PF14346"/>
    </source>
</evidence>
<gene>
    <name evidence="4" type="ordered locus">Acav_4521</name>
</gene>
<dbReference type="Proteomes" id="UP000002482">
    <property type="component" value="Chromosome"/>
</dbReference>
<organism evidence="4 5">
    <name type="scientific">Paracidovorax avenae (strain ATCC 19860 / DSM 7227 / CCUG 15838 / JCM 20985 / LMG 2117 / NCPPB 1011)</name>
    <name type="common">Acidovorax avenae</name>
    <dbReference type="NCBI Taxonomy" id="643561"/>
    <lineage>
        <taxon>Bacteria</taxon>
        <taxon>Pseudomonadati</taxon>
        <taxon>Pseudomonadota</taxon>
        <taxon>Betaproteobacteria</taxon>
        <taxon>Burkholderiales</taxon>
        <taxon>Comamonadaceae</taxon>
        <taxon>Paracidovorax</taxon>
    </lineage>
</organism>
<dbReference type="Pfam" id="PF14346">
    <property type="entry name" value="DUF4398"/>
    <property type="match status" value="1"/>
</dbReference>
<protein>
    <recommendedName>
        <fullName evidence="3">DUF4398 domain-containing protein</fullName>
    </recommendedName>
</protein>
<feature type="signal peptide" evidence="2">
    <location>
        <begin position="1"/>
        <end position="20"/>
    </location>
</feature>
<feature type="domain" description="DUF4398" evidence="3">
    <location>
        <begin position="31"/>
        <end position="107"/>
    </location>
</feature>
<evidence type="ECO:0000313" key="5">
    <source>
        <dbReference type="Proteomes" id="UP000002482"/>
    </source>
</evidence>
<evidence type="ECO:0000256" key="1">
    <source>
        <dbReference type="SAM" id="MobiDB-lite"/>
    </source>
</evidence>
<dbReference type="EMBL" id="CP002521">
    <property type="protein sequence ID" value="ADX48404.1"/>
    <property type="molecule type" value="Genomic_DNA"/>
</dbReference>
<feature type="compositionally biased region" description="Low complexity" evidence="1">
    <location>
        <begin position="125"/>
        <end position="136"/>
    </location>
</feature>
<evidence type="ECO:0000256" key="2">
    <source>
        <dbReference type="SAM" id="SignalP"/>
    </source>
</evidence>
<evidence type="ECO:0000313" key="4">
    <source>
        <dbReference type="EMBL" id="ADX48404.1"/>
    </source>
</evidence>
<dbReference type="KEGG" id="aaa:Acav_4521"/>
<dbReference type="GeneID" id="34237944"/>
<proteinExistence type="predicted"/>